<dbReference type="InterPro" id="IPR009261">
    <property type="entry name" value="AcMNPV_AC78"/>
</dbReference>
<accession>A0A0B4UKX9</accession>
<proteinExistence type="predicted"/>
<organism evidence="2 3">
    <name type="scientific">Condylorrhiza vestigialis mutiple nucleopolyhedrovirus</name>
    <dbReference type="NCBI Taxonomy" id="1592576"/>
    <lineage>
        <taxon>Viruses</taxon>
        <taxon>Viruses incertae sedis</taxon>
        <taxon>Naldaviricetes</taxon>
        <taxon>Lefavirales</taxon>
        <taxon>Baculoviridae</taxon>
        <taxon>Alphabaculovirus</taxon>
        <taxon>Alphabaculovirus covestigialis</taxon>
    </lineage>
</organism>
<protein>
    <recommendedName>
        <fullName evidence="4">Ac78</fullName>
    </recommendedName>
</protein>
<reference evidence="2 3" key="1">
    <citation type="journal article" date="2009" name="J. Invertebr. Pathol.">
        <title>Identification of a new nucleopolyhedrovirus from naturally-infected Condylorrhiza vestigialis (Guenee) (Lepidoptera: Crambidae) larvae on poplar plantations in South Brazil.</title>
        <authorList>
            <person name="Castro M.E."/>
            <person name="Ribeiro Z.M."/>
            <person name="Santos A.C."/>
            <person name="Souza M.L."/>
            <person name="Machado E.B."/>
            <person name="Sousa N.J."/>
            <person name="Moscardi F."/>
        </authorList>
    </citation>
    <scope>NUCLEOTIDE SEQUENCE [LARGE SCALE GENOMIC DNA]</scope>
</reference>
<dbReference type="KEGG" id="vg:23301707"/>
<dbReference type="RefSeq" id="YP_009118552.1">
    <property type="nucleotide sequence ID" value="NC_026430.1"/>
</dbReference>
<dbReference type="OrthoDB" id="22950at10239"/>
<dbReference type="EMBL" id="KJ631623">
    <property type="protein sequence ID" value="AJD09234.1"/>
    <property type="molecule type" value="Genomic_DNA"/>
</dbReference>
<name>A0A0B4UKX9_9ABAC</name>
<evidence type="ECO:0000313" key="2">
    <source>
        <dbReference type="EMBL" id="AJD09234.1"/>
    </source>
</evidence>
<evidence type="ECO:0000256" key="1">
    <source>
        <dbReference type="SAM" id="Phobius"/>
    </source>
</evidence>
<evidence type="ECO:0008006" key="4">
    <source>
        <dbReference type="Google" id="ProtNLM"/>
    </source>
</evidence>
<dbReference type="Pfam" id="PF06024">
    <property type="entry name" value="Orf78"/>
    <property type="match status" value="1"/>
</dbReference>
<feature type="transmembrane region" description="Helical" evidence="1">
    <location>
        <begin position="62"/>
        <end position="87"/>
    </location>
</feature>
<keyword evidence="3" id="KW-1185">Reference proteome</keyword>
<keyword evidence="1" id="KW-0472">Membrane</keyword>
<evidence type="ECO:0000313" key="3">
    <source>
        <dbReference type="Proteomes" id="UP000202427"/>
    </source>
</evidence>
<sequence>MNLDVPYYRLGNHERVEYIPLKLALNDDASVNNNNNNNNNDSAIYEYSDAHKGETRTGQMSAGLIVLISLMAFVALFLLLYVIYYFVILREEPQYSSNTIDNSDPSFLFNKFD</sequence>
<dbReference type="Proteomes" id="UP000202427">
    <property type="component" value="Segment"/>
</dbReference>
<gene>
    <name evidence="2" type="primary">ORF-69</name>
</gene>
<keyword evidence="1" id="KW-0812">Transmembrane</keyword>
<dbReference type="GeneID" id="23301707"/>
<keyword evidence="1" id="KW-1133">Transmembrane helix</keyword>